<dbReference type="AlphaFoldDB" id="A0A6A0AWE6"/>
<name>A0A6A0AWE6_9ACTN</name>
<evidence type="ECO:0000256" key="1">
    <source>
        <dbReference type="SAM" id="MobiDB-lite"/>
    </source>
</evidence>
<evidence type="ECO:0000313" key="3">
    <source>
        <dbReference type="Proteomes" id="UP000484988"/>
    </source>
</evidence>
<accession>A0A6A0AWE6</accession>
<keyword evidence="3" id="KW-1185">Reference proteome</keyword>
<feature type="region of interest" description="Disordered" evidence="1">
    <location>
        <begin position="26"/>
        <end position="65"/>
    </location>
</feature>
<evidence type="ECO:0000313" key="2">
    <source>
        <dbReference type="EMBL" id="GFH37249.1"/>
    </source>
</evidence>
<dbReference type="Proteomes" id="UP000484988">
    <property type="component" value="Unassembled WGS sequence"/>
</dbReference>
<reference evidence="2 3" key="1">
    <citation type="submission" date="2020-02" db="EMBL/GenBank/DDBJ databases">
        <title>Whole Genome Shotgun Sequence of Streptomyces sp. strain CWH03.</title>
        <authorList>
            <person name="Dohra H."/>
            <person name="Kodani S."/>
            <person name="Yamamura H."/>
        </authorList>
    </citation>
    <scope>NUCLEOTIDE SEQUENCE [LARGE SCALE GENOMIC DNA]</scope>
    <source>
        <strain evidence="2 3">CWH03</strain>
    </source>
</reference>
<organism evidence="2 3">
    <name type="scientific">Streptomyces pacificus</name>
    <dbReference type="NCBI Taxonomy" id="2705029"/>
    <lineage>
        <taxon>Bacteria</taxon>
        <taxon>Bacillati</taxon>
        <taxon>Actinomycetota</taxon>
        <taxon>Actinomycetes</taxon>
        <taxon>Kitasatosporales</taxon>
        <taxon>Streptomycetaceae</taxon>
        <taxon>Streptomyces</taxon>
    </lineage>
</organism>
<proteinExistence type="predicted"/>
<comment type="caution">
    <text evidence="2">The sequence shown here is derived from an EMBL/GenBank/DDBJ whole genome shotgun (WGS) entry which is preliminary data.</text>
</comment>
<gene>
    <name evidence="2" type="ORF">SCWH03_34850</name>
</gene>
<protein>
    <submittedName>
        <fullName evidence="2">Uncharacterized protein</fullName>
    </submittedName>
</protein>
<dbReference type="EMBL" id="BLLG01000009">
    <property type="protein sequence ID" value="GFH37249.1"/>
    <property type="molecule type" value="Genomic_DNA"/>
</dbReference>
<sequence length="65" mass="7070">MVRTALRYVRWGPIALCVRRAHTRPARRNALTRPLAPEARAWRAPGAGTPDAPACLRAPPCTGTP</sequence>